<evidence type="ECO:0000259" key="8">
    <source>
        <dbReference type="Pfam" id="PF16211"/>
    </source>
</evidence>
<comment type="subcellular location">
    <subcellularLocation>
        <location evidence="1">Chromosome</location>
    </subcellularLocation>
    <subcellularLocation>
        <location evidence="6">Nucleus</location>
    </subcellularLocation>
</comment>
<name>A0A2K5PAG3_CEBIM</name>
<dbReference type="STRING" id="9516.ENSCCAP00000000595"/>
<dbReference type="SMART" id="SM00414">
    <property type="entry name" value="H2A"/>
    <property type="match status" value="1"/>
</dbReference>
<evidence type="ECO:0000256" key="7">
    <source>
        <dbReference type="SAM" id="MobiDB-lite"/>
    </source>
</evidence>
<evidence type="ECO:0000256" key="4">
    <source>
        <dbReference type="ARBA" id="ARBA00023125"/>
    </source>
</evidence>
<dbReference type="PANTHER" id="PTHR23430">
    <property type="entry name" value="HISTONE H2A"/>
    <property type="match status" value="1"/>
</dbReference>
<dbReference type="GO" id="GO:0003677">
    <property type="term" value="F:DNA binding"/>
    <property type="evidence" value="ECO:0007669"/>
    <property type="project" value="UniProtKB-KW"/>
</dbReference>
<comment type="subunit">
    <text evidence="6">The nucleosome is a histone octamer containing two molecules each of H2A, H2B, H3 and H4 assembled in one H3-H4 heterotetramer and two H2A-H2B heterodimers. The octamer wraps approximately 147 bp of DNA.</text>
</comment>
<dbReference type="PRINTS" id="PR00620">
    <property type="entry name" value="HISTONEH2A"/>
</dbReference>
<reference evidence="9" key="1">
    <citation type="submission" date="2025-08" db="UniProtKB">
        <authorList>
            <consortium name="Ensembl"/>
        </authorList>
    </citation>
    <scope>IDENTIFICATION</scope>
</reference>
<evidence type="ECO:0000256" key="6">
    <source>
        <dbReference type="RuleBase" id="RU003767"/>
    </source>
</evidence>
<evidence type="ECO:0000256" key="1">
    <source>
        <dbReference type="ARBA" id="ARBA00004286"/>
    </source>
</evidence>
<sequence length="110" mass="11640">MAGGKAGKDPGKAKTKAISHSQTAGLHHGCVGMTATVYSAAILEYLTTEMRELARNASKDLKLKVPRHLQLAICGDEELDSLIKATIAGGYVIPHTLKSLIGEKGKQKTV</sequence>
<evidence type="ECO:0000256" key="2">
    <source>
        <dbReference type="ARBA" id="ARBA00022454"/>
    </source>
</evidence>
<dbReference type="Gene3D" id="1.10.20.10">
    <property type="entry name" value="Histone, subunit A"/>
    <property type="match status" value="1"/>
</dbReference>
<proteinExistence type="inferred from homology"/>
<dbReference type="GeneTree" id="ENSGT00900000140979"/>
<dbReference type="GO" id="GO:0030527">
    <property type="term" value="F:structural constituent of chromatin"/>
    <property type="evidence" value="ECO:0007669"/>
    <property type="project" value="InterPro"/>
</dbReference>
<keyword evidence="5 6" id="KW-0544">Nucleosome core</keyword>
<feature type="domain" description="Histone H2A C-terminal" evidence="8">
    <location>
        <begin position="77"/>
        <end position="108"/>
    </location>
</feature>
<dbReference type="GO" id="GO:0046982">
    <property type="term" value="F:protein heterodimerization activity"/>
    <property type="evidence" value="ECO:0007669"/>
    <property type="project" value="InterPro"/>
</dbReference>
<keyword evidence="2 6" id="KW-0158">Chromosome</keyword>
<dbReference type="GO" id="GO:0000786">
    <property type="term" value="C:nucleosome"/>
    <property type="evidence" value="ECO:0007669"/>
    <property type="project" value="UniProtKB-KW"/>
</dbReference>
<evidence type="ECO:0000256" key="5">
    <source>
        <dbReference type="ARBA" id="ARBA00023269"/>
    </source>
</evidence>
<dbReference type="Ensembl" id="ENSCCAT00000003815.1">
    <property type="protein sequence ID" value="ENSCCAP00000000595.1"/>
    <property type="gene ID" value="ENSCCAG00000002515.1"/>
</dbReference>
<keyword evidence="10" id="KW-1185">Reference proteome</keyword>
<keyword evidence="3" id="KW-0832">Ubl conjugation</keyword>
<dbReference type="InterPro" id="IPR002119">
    <property type="entry name" value="Histone_H2A"/>
</dbReference>
<dbReference type="CDD" id="cd00074">
    <property type="entry name" value="HFD_H2A"/>
    <property type="match status" value="1"/>
</dbReference>
<feature type="compositionally biased region" description="Basic and acidic residues" evidence="7">
    <location>
        <begin position="1"/>
        <end position="12"/>
    </location>
</feature>
<dbReference type="Proteomes" id="UP000233040">
    <property type="component" value="Unassembled WGS sequence"/>
</dbReference>
<dbReference type="GO" id="GO:0005634">
    <property type="term" value="C:nucleus"/>
    <property type="evidence" value="ECO:0007669"/>
    <property type="project" value="UniProtKB-SubCell"/>
</dbReference>
<evidence type="ECO:0000313" key="10">
    <source>
        <dbReference type="Proteomes" id="UP000233040"/>
    </source>
</evidence>
<keyword evidence="6" id="KW-0539">Nucleus</keyword>
<keyword evidence="4 6" id="KW-0238">DNA-binding</keyword>
<evidence type="ECO:0000256" key="3">
    <source>
        <dbReference type="ARBA" id="ARBA00022843"/>
    </source>
</evidence>
<feature type="region of interest" description="Disordered" evidence="7">
    <location>
        <begin position="1"/>
        <end position="22"/>
    </location>
</feature>
<reference evidence="9" key="2">
    <citation type="submission" date="2025-09" db="UniProtKB">
        <authorList>
            <consortium name="Ensembl"/>
        </authorList>
    </citation>
    <scope>IDENTIFICATION</scope>
</reference>
<dbReference type="AlphaFoldDB" id="A0A2K5PAG3"/>
<evidence type="ECO:0000313" key="9">
    <source>
        <dbReference type="Ensembl" id="ENSCCAP00000000595.1"/>
    </source>
</evidence>
<organism evidence="9 10">
    <name type="scientific">Cebus imitator</name>
    <name type="common">Panamanian white-faced capuchin</name>
    <name type="synonym">Cebus capucinus imitator</name>
    <dbReference type="NCBI Taxonomy" id="2715852"/>
    <lineage>
        <taxon>Eukaryota</taxon>
        <taxon>Metazoa</taxon>
        <taxon>Chordata</taxon>
        <taxon>Craniata</taxon>
        <taxon>Vertebrata</taxon>
        <taxon>Euteleostomi</taxon>
        <taxon>Mammalia</taxon>
        <taxon>Eutheria</taxon>
        <taxon>Euarchontoglires</taxon>
        <taxon>Primates</taxon>
        <taxon>Haplorrhini</taxon>
        <taxon>Platyrrhini</taxon>
        <taxon>Cebidae</taxon>
        <taxon>Cebinae</taxon>
        <taxon>Cebus</taxon>
    </lineage>
</organism>
<protein>
    <recommendedName>
        <fullName evidence="6">Histone H2A</fullName>
    </recommendedName>
</protein>
<dbReference type="InterPro" id="IPR009072">
    <property type="entry name" value="Histone-fold"/>
</dbReference>
<dbReference type="SUPFAM" id="SSF47113">
    <property type="entry name" value="Histone-fold"/>
    <property type="match status" value="1"/>
</dbReference>
<accession>A0A2K5PAG3</accession>
<dbReference type="FunFam" id="1.10.20.10:FF:000126">
    <property type="entry name" value="Histone H2A"/>
    <property type="match status" value="1"/>
</dbReference>
<dbReference type="Pfam" id="PF16211">
    <property type="entry name" value="Histone_H2A_C"/>
    <property type="match status" value="1"/>
</dbReference>
<comment type="similarity">
    <text evidence="6">Belongs to the histone H2A family.</text>
</comment>
<dbReference type="InterPro" id="IPR032454">
    <property type="entry name" value="Histone_H2A_C"/>
</dbReference>